<evidence type="ECO:0000313" key="1">
    <source>
        <dbReference type="EMBL" id="EDL78900.1"/>
    </source>
</evidence>
<organism evidence="1 2">
    <name type="scientific">Rattus norvegicus</name>
    <name type="common">Rat</name>
    <dbReference type="NCBI Taxonomy" id="10116"/>
    <lineage>
        <taxon>Eukaryota</taxon>
        <taxon>Metazoa</taxon>
        <taxon>Chordata</taxon>
        <taxon>Craniata</taxon>
        <taxon>Vertebrata</taxon>
        <taxon>Euteleostomi</taxon>
        <taxon>Mammalia</taxon>
        <taxon>Eutheria</taxon>
        <taxon>Euarchontoglires</taxon>
        <taxon>Glires</taxon>
        <taxon>Rodentia</taxon>
        <taxon>Myomorpha</taxon>
        <taxon>Muroidea</taxon>
        <taxon>Muridae</taxon>
        <taxon>Murinae</taxon>
        <taxon>Rattus</taxon>
    </lineage>
</organism>
<accession>A6JPM4</accession>
<dbReference type="AlphaFoldDB" id="A6JPM4"/>
<name>A6JPM4_RAT</name>
<protein>
    <submittedName>
        <fullName evidence="1">RCG59086</fullName>
    </submittedName>
</protein>
<sequence length="43" mass="4799">MYQPHSLRALLSLFLPDPHLFLHICGACLSPSGLCYPQSLAWT</sequence>
<dbReference type="EMBL" id="CH473995">
    <property type="protein sequence ID" value="EDL78900.1"/>
    <property type="molecule type" value="Genomic_DNA"/>
</dbReference>
<evidence type="ECO:0000313" key="2">
    <source>
        <dbReference type="Proteomes" id="UP000234681"/>
    </source>
</evidence>
<proteinExistence type="predicted"/>
<dbReference type="Proteomes" id="UP000234681">
    <property type="component" value="Chromosome 16"/>
</dbReference>
<reference evidence="1 2" key="1">
    <citation type="submission" date="2005-09" db="EMBL/GenBank/DDBJ databases">
        <authorList>
            <person name="Mural R.J."/>
            <person name="Li P.W."/>
            <person name="Adams M.D."/>
            <person name="Amanatides P.G."/>
            <person name="Baden-Tillson H."/>
            <person name="Barnstead M."/>
            <person name="Chin S.H."/>
            <person name="Dew I."/>
            <person name="Evans C.A."/>
            <person name="Ferriera S."/>
            <person name="Flanigan M."/>
            <person name="Fosler C."/>
            <person name="Glodek A."/>
            <person name="Gu Z."/>
            <person name="Holt R.A."/>
            <person name="Jennings D."/>
            <person name="Kraft C.L."/>
            <person name="Lu F."/>
            <person name="Nguyen T."/>
            <person name="Nusskern D.R."/>
            <person name="Pfannkoch C.M."/>
            <person name="Sitter C."/>
            <person name="Sutton G.G."/>
            <person name="Venter J.C."/>
            <person name="Wang Z."/>
            <person name="Woodage T."/>
            <person name="Zheng X.H."/>
            <person name="Zhong F."/>
        </authorList>
    </citation>
    <scope>NUCLEOTIDE SEQUENCE [LARGE SCALE GENOMIC DNA]</scope>
    <source>
        <strain>BN</strain>
        <strain evidence="2">Sprague-Dawley</strain>
    </source>
</reference>
<gene>
    <name evidence="1" type="ORF">rCG_59086</name>
</gene>